<name>A0A411WYR4_9BURK</name>
<dbReference type="InterPro" id="IPR012908">
    <property type="entry name" value="PGAP1-ab_dom-like"/>
</dbReference>
<keyword evidence="3" id="KW-0378">Hydrolase</keyword>
<proteinExistence type="predicted"/>
<evidence type="ECO:0000313" key="3">
    <source>
        <dbReference type="EMBL" id="QBI01836.1"/>
    </source>
</evidence>
<evidence type="ECO:0000313" key="5">
    <source>
        <dbReference type="Proteomes" id="UP000628442"/>
    </source>
</evidence>
<dbReference type="OrthoDB" id="869379at2"/>
<dbReference type="Gene3D" id="3.40.50.1820">
    <property type="entry name" value="alpha/beta hydrolase"/>
    <property type="match status" value="1"/>
</dbReference>
<dbReference type="InterPro" id="IPR029058">
    <property type="entry name" value="AB_hydrolase_fold"/>
</dbReference>
<gene>
    <name evidence="3" type="ORF">EYF70_13980</name>
    <name evidence="2" type="ORF">GCM10007387_21690</name>
</gene>
<dbReference type="AlphaFoldDB" id="A0A411WYR4"/>
<dbReference type="EMBL" id="BMWV01000004">
    <property type="protein sequence ID" value="GGY39337.1"/>
    <property type="molecule type" value="Genomic_DNA"/>
</dbReference>
<feature type="domain" description="GPI inositol-deacylase PGAP1-like alpha/beta" evidence="1">
    <location>
        <begin position="215"/>
        <end position="320"/>
    </location>
</feature>
<sequence>MSFFPLPAVSSPTAPAPAARLKTVAAALSCCLLGACGLVKVNGDARTFYSSTVLVGRVASAAPPGTPLVVAAFTRQDGALVPVHHTVLHEPGGYELLVPRGEHVVAAFADANGNLRLDAGEQAGQFRPGPVVANGTGTVIELNFTVAGQATDIPVGTAVSETPPATLHSTQAGAIADLDAPVFSPEFARIGYWTPTEFFRNAGGNVYFLEKYDPARIPVLFIHGVGGSPQDWRYFFDKLDRKRYQPWFFYYPSGAALDSVSYLLYWKLINLQRQYHFERIVLTAHSMGGLVARNFLSNHGSQLPVEKTFVSLSTPWGGDAMADQGVAHSPAVVPSWNDMQAGGRFIQSLYRRALPGDTAYYLFFGHAGRYSLLHSANTDGAVTLASELRPQAQAEARMIYGFDEDHTSILRSPQVFARYAAVLDAAMARPGTAPAAPGGHLRVALRHRGAGALAPAEPLLVLTPADAAQGRIVVPLLAGDRGRRLGPFAPGVYDVAVVSPGFSAQPARRKVAIAAGQVPELDIELQPVGTLFGYIGADVAPGGNPAGSFREPHPGIDIEAITLSGAGIERTLVPDRGRTELGIDSYLAGKDDAARAMFSFVGLPDGDYALTITAPGYHPYRATHTVVAGQSGKVEPIVLARR</sequence>
<reference evidence="3 4" key="2">
    <citation type="submission" date="2019-02" db="EMBL/GenBank/DDBJ databases">
        <title>Draft Genome Sequences of Six Type Strains of the Genus Massilia.</title>
        <authorList>
            <person name="Miess H."/>
            <person name="Frediansyhah A."/>
            <person name="Gross H."/>
        </authorList>
    </citation>
    <scope>NUCLEOTIDE SEQUENCE [LARGE SCALE GENOMIC DNA]</scope>
    <source>
        <strain evidence="3 4">DSM 17472</strain>
    </source>
</reference>
<evidence type="ECO:0000313" key="4">
    <source>
        <dbReference type="Proteomes" id="UP000292307"/>
    </source>
</evidence>
<protein>
    <submittedName>
        <fullName evidence="3">Alpha/beta hydrolase</fullName>
    </submittedName>
</protein>
<dbReference type="EMBL" id="CP036401">
    <property type="protein sequence ID" value="QBI01836.1"/>
    <property type="molecule type" value="Genomic_DNA"/>
</dbReference>
<dbReference type="SUPFAM" id="SSF53474">
    <property type="entry name" value="alpha/beta-Hydrolases"/>
    <property type="match status" value="1"/>
</dbReference>
<accession>A0A411WYR4</accession>
<dbReference type="Pfam" id="PF07819">
    <property type="entry name" value="PGAP1"/>
    <property type="match status" value="1"/>
</dbReference>
<dbReference type="Proteomes" id="UP000292307">
    <property type="component" value="Chromosome"/>
</dbReference>
<evidence type="ECO:0000259" key="1">
    <source>
        <dbReference type="Pfam" id="PF07819"/>
    </source>
</evidence>
<evidence type="ECO:0000313" key="2">
    <source>
        <dbReference type="EMBL" id="GGY39337.1"/>
    </source>
</evidence>
<keyword evidence="4" id="KW-1185">Reference proteome</keyword>
<reference evidence="2" key="1">
    <citation type="journal article" date="2014" name="Int. J. Syst. Evol. Microbiol.">
        <title>Complete genome sequence of Corynebacterium casei LMG S-19264T (=DSM 44701T), isolated from a smear-ripened cheese.</title>
        <authorList>
            <consortium name="US DOE Joint Genome Institute (JGI-PGF)"/>
            <person name="Walter F."/>
            <person name="Albersmeier A."/>
            <person name="Kalinowski J."/>
            <person name="Ruckert C."/>
        </authorList>
    </citation>
    <scope>NUCLEOTIDE SEQUENCE</scope>
    <source>
        <strain evidence="2">KCTC 12343</strain>
    </source>
</reference>
<dbReference type="GO" id="GO:0016788">
    <property type="term" value="F:hydrolase activity, acting on ester bonds"/>
    <property type="evidence" value="ECO:0007669"/>
    <property type="project" value="InterPro"/>
</dbReference>
<reference evidence="2" key="3">
    <citation type="submission" date="2022-12" db="EMBL/GenBank/DDBJ databases">
        <authorList>
            <person name="Sun Q."/>
            <person name="Kim S."/>
        </authorList>
    </citation>
    <scope>NUCLEOTIDE SEQUENCE</scope>
    <source>
        <strain evidence="2">KCTC 12343</strain>
    </source>
</reference>
<dbReference type="RefSeq" id="WP_131145954.1">
    <property type="nucleotide sequence ID" value="NZ_BMWV01000004.1"/>
</dbReference>
<dbReference type="Proteomes" id="UP000628442">
    <property type="component" value="Unassembled WGS sequence"/>
</dbReference>
<organism evidence="2 5">
    <name type="scientific">Pseudoduganella albidiflava</name>
    <dbReference type="NCBI Taxonomy" id="321983"/>
    <lineage>
        <taxon>Bacteria</taxon>
        <taxon>Pseudomonadati</taxon>
        <taxon>Pseudomonadota</taxon>
        <taxon>Betaproteobacteria</taxon>
        <taxon>Burkholderiales</taxon>
        <taxon>Oxalobacteraceae</taxon>
        <taxon>Telluria group</taxon>
        <taxon>Pseudoduganella</taxon>
    </lineage>
</organism>